<gene>
    <name evidence="2" type="ORF">RRG08_002716</name>
</gene>
<evidence type="ECO:0000313" key="2">
    <source>
        <dbReference type="EMBL" id="KAK3712386.1"/>
    </source>
</evidence>
<keyword evidence="3" id="KW-1185">Reference proteome</keyword>
<reference evidence="2" key="1">
    <citation type="journal article" date="2023" name="G3 (Bethesda)">
        <title>A reference genome for the long-term kleptoplast-retaining sea slug Elysia crispata morphotype clarki.</title>
        <authorList>
            <person name="Eastman K.E."/>
            <person name="Pendleton A.L."/>
            <person name="Shaikh M.A."/>
            <person name="Suttiyut T."/>
            <person name="Ogas R."/>
            <person name="Tomko P."/>
            <person name="Gavelis G."/>
            <person name="Widhalm J.R."/>
            <person name="Wisecaver J.H."/>
        </authorList>
    </citation>
    <scope>NUCLEOTIDE SEQUENCE</scope>
    <source>
        <strain evidence="2">ECLA1</strain>
    </source>
</reference>
<evidence type="ECO:0000313" key="3">
    <source>
        <dbReference type="Proteomes" id="UP001283361"/>
    </source>
</evidence>
<proteinExistence type="predicted"/>
<name>A0AAE0XUU8_9GAST</name>
<protein>
    <submittedName>
        <fullName evidence="2">Uncharacterized protein</fullName>
    </submittedName>
</protein>
<organism evidence="2 3">
    <name type="scientific">Elysia crispata</name>
    <name type="common">lettuce slug</name>
    <dbReference type="NCBI Taxonomy" id="231223"/>
    <lineage>
        <taxon>Eukaryota</taxon>
        <taxon>Metazoa</taxon>
        <taxon>Spiralia</taxon>
        <taxon>Lophotrochozoa</taxon>
        <taxon>Mollusca</taxon>
        <taxon>Gastropoda</taxon>
        <taxon>Heterobranchia</taxon>
        <taxon>Euthyneura</taxon>
        <taxon>Panpulmonata</taxon>
        <taxon>Sacoglossa</taxon>
        <taxon>Placobranchoidea</taxon>
        <taxon>Plakobranchidae</taxon>
        <taxon>Elysia</taxon>
    </lineage>
</organism>
<accession>A0AAE0XUU8</accession>
<sequence length="95" mass="10718">MSTINDAAAFVLKTEKKGKEKELLLAAMWRSMRPGVERLREAEKSRALVSRVPRKHEMLGDGRRQNGPLPGCSETHVTTRLSGCERVDRQEEGSR</sequence>
<feature type="compositionally biased region" description="Basic and acidic residues" evidence="1">
    <location>
        <begin position="55"/>
        <end position="64"/>
    </location>
</feature>
<dbReference type="EMBL" id="JAWDGP010007584">
    <property type="protein sequence ID" value="KAK3712386.1"/>
    <property type="molecule type" value="Genomic_DNA"/>
</dbReference>
<dbReference type="Proteomes" id="UP001283361">
    <property type="component" value="Unassembled WGS sequence"/>
</dbReference>
<dbReference type="AlphaFoldDB" id="A0AAE0XUU8"/>
<comment type="caution">
    <text evidence="2">The sequence shown here is derived from an EMBL/GenBank/DDBJ whole genome shotgun (WGS) entry which is preliminary data.</text>
</comment>
<feature type="region of interest" description="Disordered" evidence="1">
    <location>
        <begin position="54"/>
        <end position="77"/>
    </location>
</feature>
<evidence type="ECO:0000256" key="1">
    <source>
        <dbReference type="SAM" id="MobiDB-lite"/>
    </source>
</evidence>